<dbReference type="WBParaSite" id="TCLT_0000471501-mRNA-1">
    <property type="protein sequence ID" value="TCLT_0000471501-mRNA-1"/>
    <property type="gene ID" value="TCLT_0000471501"/>
</dbReference>
<reference evidence="1 2" key="2">
    <citation type="submission" date="2018-11" db="EMBL/GenBank/DDBJ databases">
        <authorList>
            <consortium name="Pathogen Informatics"/>
        </authorList>
    </citation>
    <scope>NUCLEOTIDE SEQUENCE [LARGE SCALE GENOMIC DNA]</scope>
</reference>
<keyword evidence="2" id="KW-1185">Reference proteome</keyword>
<reference evidence="3" key="1">
    <citation type="submission" date="2017-02" db="UniProtKB">
        <authorList>
            <consortium name="WormBaseParasite"/>
        </authorList>
    </citation>
    <scope>IDENTIFICATION</scope>
</reference>
<dbReference type="Proteomes" id="UP000276776">
    <property type="component" value="Unassembled WGS sequence"/>
</dbReference>
<sequence>MDDNLADYRRFCANRLKRLERCKKTKSFCNLDDNEVPISSSGTKSKADYNESAKFLFNPNDSTTSQHSSTVAHSAQTISVCLESRRPSSISCTEVNMNSNCLESSNFSFLNKTVRSKSEIACRKSSDIMHLQDKSTLLKSMTSTLVQTEDNIDNDQYLLSTSCSASTSSGLPSSEPSKPYLNDSVPMINSSVIVLNNIDNNNDDDSSLKAQKKFDLLREKMVIILSFFFLPIKKI</sequence>
<evidence type="ECO:0000313" key="2">
    <source>
        <dbReference type="Proteomes" id="UP000276776"/>
    </source>
</evidence>
<evidence type="ECO:0000313" key="3">
    <source>
        <dbReference type="WBParaSite" id="TCLT_0000471501-mRNA-1"/>
    </source>
</evidence>
<dbReference type="AlphaFoldDB" id="A0A0N5CWJ3"/>
<name>A0A0N5CWJ3_THECL</name>
<dbReference type="OrthoDB" id="6508726at2759"/>
<dbReference type="EMBL" id="UYYF01004300">
    <property type="protein sequence ID" value="VDN01854.1"/>
    <property type="molecule type" value="Genomic_DNA"/>
</dbReference>
<gene>
    <name evidence="1" type="ORF">TCLT_LOCUS4704</name>
</gene>
<evidence type="ECO:0000313" key="1">
    <source>
        <dbReference type="EMBL" id="VDN01854.1"/>
    </source>
</evidence>
<accession>A0A0N5CWJ3</accession>
<protein>
    <submittedName>
        <fullName evidence="1 3">Uncharacterized protein</fullName>
    </submittedName>
</protein>
<proteinExistence type="predicted"/>
<organism evidence="3">
    <name type="scientific">Thelazia callipaeda</name>
    <name type="common">Oriental eyeworm</name>
    <name type="synonym">Parasitic nematode</name>
    <dbReference type="NCBI Taxonomy" id="103827"/>
    <lineage>
        <taxon>Eukaryota</taxon>
        <taxon>Metazoa</taxon>
        <taxon>Ecdysozoa</taxon>
        <taxon>Nematoda</taxon>
        <taxon>Chromadorea</taxon>
        <taxon>Rhabditida</taxon>
        <taxon>Spirurina</taxon>
        <taxon>Spiruromorpha</taxon>
        <taxon>Thelazioidea</taxon>
        <taxon>Thelaziidae</taxon>
        <taxon>Thelazia</taxon>
    </lineage>
</organism>